<dbReference type="CDD" id="cd00564">
    <property type="entry name" value="TMP_TenI"/>
    <property type="match status" value="1"/>
</dbReference>
<evidence type="ECO:0000256" key="9">
    <source>
        <dbReference type="ARBA" id="ARBA00047883"/>
    </source>
</evidence>
<evidence type="ECO:0000313" key="14">
    <source>
        <dbReference type="EMBL" id="RRO87476.1"/>
    </source>
</evidence>
<dbReference type="EC" id="2.5.1.3" evidence="10"/>
<proteinExistence type="inferred from homology"/>
<keyword evidence="5 10" id="KW-0460">Magnesium</keyword>
<comment type="similarity">
    <text evidence="10 11">Belongs to the thiamine-phosphate synthase family.</text>
</comment>
<dbReference type="GO" id="GO:0000287">
    <property type="term" value="F:magnesium ion binding"/>
    <property type="evidence" value="ECO:0007669"/>
    <property type="project" value="UniProtKB-UniRule"/>
</dbReference>
<feature type="binding site" evidence="10">
    <location>
        <position position="139"/>
    </location>
    <ligand>
        <name>4-amino-2-methyl-5-(diphosphooxymethyl)pyrimidine</name>
        <dbReference type="ChEBI" id="CHEBI:57841"/>
    </ligand>
</feature>
<reference evidence="14 15" key="1">
    <citation type="submission" date="2018-01" db="EMBL/GenBank/DDBJ databases">
        <title>Twenty Corynebacterium bovis Genomes.</title>
        <authorList>
            <person name="Gulvik C.A."/>
        </authorList>
    </citation>
    <scope>NUCLEOTIDE SEQUENCE [LARGE SCALE GENOMIC DNA]</scope>
    <source>
        <strain evidence="14 15">F6900</strain>
    </source>
</reference>
<dbReference type="SUPFAM" id="SSF51391">
    <property type="entry name" value="Thiamin phosphate synthase"/>
    <property type="match status" value="1"/>
</dbReference>
<evidence type="ECO:0000256" key="3">
    <source>
        <dbReference type="ARBA" id="ARBA00022679"/>
    </source>
</evidence>
<evidence type="ECO:0000256" key="1">
    <source>
        <dbReference type="ARBA" id="ARBA00003814"/>
    </source>
</evidence>
<gene>
    <name evidence="10" type="primary">thiE</name>
    <name evidence="14" type="ORF">CXF48_02805</name>
</gene>
<dbReference type="PANTHER" id="PTHR20857">
    <property type="entry name" value="THIAMINE-PHOSPHATE PYROPHOSPHORYLASE"/>
    <property type="match status" value="1"/>
</dbReference>
<dbReference type="Gene3D" id="3.20.20.70">
    <property type="entry name" value="Aldolase class I"/>
    <property type="match status" value="1"/>
</dbReference>
<dbReference type="Pfam" id="PF02581">
    <property type="entry name" value="TMP-TENI"/>
    <property type="match status" value="1"/>
</dbReference>
<evidence type="ECO:0000256" key="11">
    <source>
        <dbReference type="RuleBase" id="RU003826"/>
    </source>
</evidence>
<evidence type="ECO:0000256" key="5">
    <source>
        <dbReference type="ARBA" id="ARBA00022842"/>
    </source>
</evidence>
<dbReference type="GO" id="GO:0009228">
    <property type="term" value="P:thiamine biosynthetic process"/>
    <property type="evidence" value="ECO:0007669"/>
    <property type="project" value="UniProtKB-KW"/>
</dbReference>
<dbReference type="Proteomes" id="UP000276526">
    <property type="component" value="Unassembled WGS sequence"/>
</dbReference>
<dbReference type="InterPro" id="IPR022998">
    <property type="entry name" value="ThiamineP_synth_TenI"/>
</dbReference>
<feature type="binding site" evidence="10">
    <location>
        <position position="100"/>
    </location>
    <ligand>
        <name>4-amino-2-methyl-5-(diphosphooxymethyl)pyrimidine</name>
        <dbReference type="ChEBI" id="CHEBI:57841"/>
    </ligand>
</feature>
<dbReference type="UniPathway" id="UPA00060">
    <property type="reaction ID" value="UER00141"/>
</dbReference>
<comment type="catalytic activity">
    <reaction evidence="7 10 11">
        <text>4-methyl-5-(2-phosphooxyethyl)-thiazole + 4-amino-2-methyl-5-(diphosphooxymethyl)pyrimidine + H(+) = thiamine phosphate + diphosphate</text>
        <dbReference type="Rhea" id="RHEA:22328"/>
        <dbReference type="ChEBI" id="CHEBI:15378"/>
        <dbReference type="ChEBI" id="CHEBI:33019"/>
        <dbReference type="ChEBI" id="CHEBI:37575"/>
        <dbReference type="ChEBI" id="CHEBI:57841"/>
        <dbReference type="ChEBI" id="CHEBI:58296"/>
        <dbReference type="EC" id="2.5.1.3"/>
    </reaction>
</comment>
<dbReference type="HAMAP" id="MF_00097">
    <property type="entry name" value="TMP_synthase"/>
    <property type="match status" value="1"/>
</dbReference>
<comment type="catalytic activity">
    <reaction evidence="9 10 11">
        <text>2-[(2R,5Z)-2-carboxy-4-methylthiazol-5(2H)-ylidene]ethyl phosphate + 4-amino-2-methyl-5-(diphosphooxymethyl)pyrimidine + 2 H(+) = thiamine phosphate + CO2 + diphosphate</text>
        <dbReference type="Rhea" id="RHEA:47844"/>
        <dbReference type="ChEBI" id="CHEBI:15378"/>
        <dbReference type="ChEBI" id="CHEBI:16526"/>
        <dbReference type="ChEBI" id="CHEBI:33019"/>
        <dbReference type="ChEBI" id="CHEBI:37575"/>
        <dbReference type="ChEBI" id="CHEBI:57841"/>
        <dbReference type="ChEBI" id="CHEBI:62899"/>
        <dbReference type="EC" id="2.5.1.3"/>
    </reaction>
</comment>
<evidence type="ECO:0000256" key="8">
    <source>
        <dbReference type="ARBA" id="ARBA00047851"/>
    </source>
</evidence>
<feature type="binding site" evidence="10">
    <location>
        <position position="169"/>
    </location>
    <ligand>
        <name>4-amino-2-methyl-5-(diphosphooxymethyl)pyrimidine</name>
        <dbReference type="ChEBI" id="CHEBI:57841"/>
    </ligand>
</feature>
<feature type="binding site" evidence="10">
    <location>
        <position position="199"/>
    </location>
    <ligand>
        <name>2-[(2R,5Z)-2-carboxy-4-methylthiazol-5(2H)-ylidene]ethyl phosphate</name>
        <dbReference type="ChEBI" id="CHEBI:62899"/>
    </ligand>
</feature>
<accession>A0A3R8QFC6</accession>
<evidence type="ECO:0000256" key="6">
    <source>
        <dbReference type="ARBA" id="ARBA00022977"/>
    </source>
</evidence>
<comment type="function">
    <text evidence="1 10">Condenses 4-methyl-5-(beta-hydroxyethyl)thiazole monophosphate (THZ-P) and 2-methyl-4-amino-5-hydroxymethyl pyrimidine pyrophosphate (HMP-PP) to form thiamine monophosphate (TMP).</text>
</comment>
<evidence type="ECO:0000256" key="2">
    <source>
        <dbReference type="ARBA" id="ARBA00005165"/>
    </source>
</evidence>
<evidence type="ECO:0000256" key="7">
    <source>
        <dbReference type="ARBA" id="ARBA00047334"/>
    </source>
</evidence>
<protein>
    <recommendedName>
        <fullName evidence="10">Thiamine-phosphate synthase</fullName>
        <shortName evidence="10">TP synthase</shortName>
        <shortName evidence="10">TPS</shortName>
        <ecNumber evidence="10">2.5.1.3</ecNumber>
    </recommendedName>
    <alternativeName>
        <fullName evidence="10">Thiamine-phosphate pyrophosphorylase</fullName>
        <shortName evidence="10">TMP pyrophosphorylase</shortName>
        <shortName evidence="10">TMP-PPase</shortName>
    </alternativeName>
</protein>
<dbReference type="EMBL" id="PQNK01000003">
    <property type="protein sequence ID" value="RRO87476.1"/>
    <property type="molecule type" value="Genomic_DNA"/>
</dbReference>
<dbReference type="InterPro" id="IPR013785">
    <property type="entry name" value="Aldolase_TIM"/>
</dbReference>
<keyword evidence="4 10" id="KW-0479">Metal-binding</keyword>
<feature type="binding site" evidence="10">
    <location>
        <begin position="166"/>
        <end position="168"/>
    </location>
    <ligand>
        <name>2-[(2R,5Z)-2-carboxy-4-methylthiazol-5(2H)-ylidene]ethyl phosphate</name>
        <dbReference type="ChEBI" id="CHEBI:62899"/>
    </ligand>
</feature>
<evidence type="ECO:0000256" key="10">
    <source>
        <dbReference type="HAMAP-Rule" id="MF_00097"/>
    </source>
</evidence>
<comment type="caution">
    <text evidence="10">Lacks conserved residue(s) required for the propagation of feature annotation.</text>
</comment>
<comment type="catalytic activity">
    <reaction evidence="8 10 11">
        <text>2-(2-carboxy-4-methylthiazol-5-yl)ethyl phosphate + 4-amino-2-methyl-5-(diphosphooxymethyl)pyrimidine + 2 H(+) = thiamine phosphate + CO2 + diphosphate</text>
        <dbReference type="Rhea" id="RHEA:47848"/>
        <dbReference type="ChEBI" id="CHEBI:15378"/>
        <dbReference type="ChEBI" id="CHEBI:16526"/>
        <dbReference type="ChEBI" id="CHEBI:33019"/>
        <dbReference type="ChEBI" id="CHEBI:37575"/>
        <dbReference type="ChEBI" id="CHEBI:57841"/>
        <dbReference type="ChEBI" id="CHEBI:62890"/>
        <dbReference type="EC" id="2.5.1.3"/>
    </reaction>
</comment>
<comment type="cofactor">
    <cofactor evidence="10">
        <name>Mg(2+)</name>
        <dbReference type="ChEBI" id="CHEBI:18420"/>
    </cofactor>
    <text evidence="10">Binds 1 Mg(2+) ion per subunit.</text>
</comment>
<dbReference type="GO" id="GO:0009229">
    <property type="term" value="P:thiamine diphosphate biosynthetic process"/>
    <property type="evidence" value="ECO:0007669"/>
    <property type="project" value="UniProtKB-UniRule"/>
</dbReference>
<dbReference type="RefSeq" id="WP_125206989.1">
    <property type="nucleotide sequence ID" value="NZ_JAPJOD010000001.1"/>
</dbReference>
<feature type="binding site" evidence="10">
    <location>
        <position position="101"/>
    </location>
    <ligand>
        <name>Mg(2+)</name>
        <dbReference type="ChEBI" id="CHEBI:18420"/>
    </ligand>
</feature>
<feature type="binding site" evidence="10">
    <location>
        <position position="120"/>
    </location>
    <ligand>
        <name>Mg(2+)</name>
        <dbReference type="ChEBI" id="CHEBI:18420"/>
    </ligand>
</feature>
<dbReference type="PANTHER" id="PTHR20857:SF15">
    <property type="entry name" value="THIAMINE-PHOSPHATE SYNTHASE"/>
    <property type="match status" value="1"/>
</dbReference>
<organism evidence="14 15">
    <name type="scientific">Corynebacterium bovis</name>
    <dbReference type="NCBI Taxonomy" id="36808"/>
    <lineage>
        <taxon>Bacteria</taxon>
        <taxon>Bacillati</taxon>
        <taxon>Actinomycetota</taxon>
        <taxon>Actinomycetes</taxon>
        <taxon>Mycobacteriales</taxon>
        <taxon>Corynebacteriaceae</taxon>
        <taxon>Corynebacterium</taxon>
    </lineage>
</organism>
<evidence type="ECO:0000259" key="13">
    <source>
        <dbReference type="Pfam" id="PF02581"/>
    </source>
</evidence>
<feature type="domain" description="Thiamine phosphate synthase/TenI" evidence="13">
    <location>
        <begin position="41"/>
        <end position="222"/>
    </location>
</feature>
<dbReference type="NCBIfam" id="TIGR00693">
    <property type="entry name" value="thiE"/>
    <property type="match status" value="1"/>
</dbReference>
<evidence type="ECO:0000256" key="4">
    <source>
        <dbReference type="ARBA" id="ARBA00022723"/>
    </source>
</evidence>
<keyword evidence="3 10" id="KW-0808">Transferase</keyword>
<dbReference type="InterPro" id="IPR036206">
    <property type="entry name" value="ThiamineP_synth_sf"/>
</dbReference>
<sequence>MTRTDTHPDVPPRQRLRDARLYLVTDSLRREGDSPADRDALTRLHATVAAALDGGVDVVQFRDKGAVPDRFGALSVADEIAVHRRLRDLCHRHGALYAVNDRADVALAVGADVVHVGQDDVPVDVVRRIVGPDVVVGLSCHTSGQVDAAAADPDVDYFCTGPVWTTPTKPGRAAVGTALVRHGAAASRDTGTPFFAIGGIDAASVGEVVSAGARRIVVVRAVAAAADPAAAARTLRTAVTARD</sequence>
<keyword evidence="6 10" id="KW-0784">Thiamine biosynthesis</keyword>
<comment type="caution">
    <text evidence="14">The sequence shown here is derived from an EMBL/GenBank/DDBJ whole genome shotgun (WGS) entry which is preliminary data.</text>
</comment>
<evidence type="ECO:0000256" key="12">
    <source>
        <dbReference type="RuleBase" id="RU004253"/>
    </source>
</evidence>
<evidence type="ECO:0000313" key="15">
    <source>
        <dbReference type="Proteomes" id="UP000276526"/>
    </source>
</evidence>
<dbReference type="GO" id="GO:0005737">
    <property type="term" value="C:cytoplasm"/>
    <property type="evidence" value="ECO:0007669"/>
    <property type="project" value="TreeGrafter"/>
</dbReference>
<name>A0A3R8QFC6_9CORY</name>
<dbReference type="InterPro" id="IPR034291">
    <property type="entry name" value="TMP_synthase"/>
</dbReference>
<feature type="binding site" evidence="10">
    <location>
        <begin position="60"/>
        <end position="64"/>
    </location>
    <ligand>
        <name>4-amino-2-methyl-5-(diphosphooxymethyl)pyrimidine</name>
        <dbReference type="ChEBI" id="CHEBI:57841"/>
    </ligand>
</feature>
<comment type="pathway">
    <text evidence="2 10 12">Cofactor biosynthesis; thiamine diphosphate biosynthesis; thiamine phosphate from 4-amino-2-methyl-5-diphosphomethylpyrimidine and 4-methyl-5-(2-phosphoethyl)-thiazole: step 1/1.</text>
</comment>
<dbReference type="AlphaFoldDB" id="A0A3R8QFC6"/>
<dbReference type="GO" id="GO:0004789">
    <property type="term" value="F:thiamine-phosphate diphosphorylase activity"/>
    <property type="evidence" value="ECO:0007669"/>
    <property type="project" value="UniProtKB-UniRule"/>
</dbReference>